<accession>A0A7J2U5D5</accession>
<dbReference type="EMBL" id="DSEU01000070">
    <property type="protein sequence ID" value="HEM67941.1"/>
    <property type="molecule type" value="Genomic_DNA"/>
</dbReference>
<reference evidence="2" key="1">
    <citation type="journal article" date="2020" name="mSystems">
        <title>Genome- and Community-Level Interaction Insights into Carbon Utilization and Element Cycling Functions of Hydrothermarchaeota in Hydrothermal Sediment.</title>
        <authorList>
            <person name="Zhou Z."/>
            <person name="Liu Y."/>
            <person name="Xu W."/>
            <person name="Pan J."/>
            <person name="Luo Z.H."/>
            <person name="Li M."/>
        </authorList>
    </citation>
    <scope>NUCLEOTIDE SEQUENCE [LARGE SCALE GENOMIC DNA]</scope>
    <source>
        <strain evidence="2">SpSt-125</strain>
    </source>
</reference>
<comment type="caution">
    <text evidence="2">The sequence shown here is derived from an EMBL/GenBank/DDBJ whole genome shotgun (WGS) entry which is preliminary data.</text>
</comment>
<evidence type="ECO:0000256" key="1">
    <source>
        <dbReference type="SAM" id="MobiDB-lite"/>
    </source>
</evidence>
<name>A0A7J2U5D5_9CREN</name>
<protein>
    <submittedName>
        <fullName evidence="2">Uncharacterized protein</fullName>
    </submittedName>
</protein>
<proteinExistence type="predicted"/>
<evidence type="ECO:0000313" key="2">
    <source>
        <dbReference type="EMBL" id="HEM67941.1"/>
    </source>
</evidence>
<dbReference type="AlphaFoldDB" id="A0A7J2U5D5"/>
<organism evidence="2">
    <name type="scientific">Ignisphaera aggregans</name>
    <dbReference type="NCBI Taxonomy" id="334771"/>
    <lineage>
        <taxon>Archaea</taxon>
        <taxon>Thermoproteota</taxon>
        <taxon>Thermoprotei</taxon>
        <taxon>Desulfurococcales</taxon>
        <taxon>Desulfurococcaceae</taxon>
        <taxon>Ignisphaera</taxon>
    </lineage>
</organism>
<gene>
    <name evidence="2" type="ORF">ENO26_10330</name>
</gene>
<feature type="region of interest" description="Disordered" evidence="1">
    <location>
        <begin position="1"/>
        <end position="26"/>
    </location>
</feature>
<sequence length="60" mass="6552">MAGLKASRQRGLVINQDENSSEDSQRRGINIALPVEDDVEISSNGLFVIRAVSKFMAKSC</sequence>